<accession>A0A2I2G079</accession>
<dbReference type="STRING" id="1392250.A0A2I2G079"/>
<proteinExistence type="predicted"/>
<feature type="region of interest" description="Disordered" evidence="1">
    <location>
        <begin position="118"/>
        <end position="141"/>
    </location>
</feature>
<keyword evidence="3" id="KW-1185">Reference proteome</keyword>
<dbReference type="VEuPathDB" id="FungiDB:P170DRAFT_479201"/>
<evidence type="ECO:0000256" key="1">
    <source>
        <dbReference type="SAM" id="MobiDB-lite"/>
    </source>
</evidence>
<feature type="compositionally biased region" description="Low complexity" evidence="1">
    <location>
        <begin position="126"/>
        <end position="135"/>
    </location>
</feature>
<dbReference type="AlphaFoldDB" id="A0A2I2G079"/>
<reference evidence="2 3" key="1">
    <citation type="submission" date="2016-12" db="EMBL/GenBank/DDBJ databases">
        <title>The genomes of Aspergillus section Nigri reveals drivers in fungal speciation.</title>
        <authorList>
            <consortium name="DOE Joint Genome Institute"/>
            <person name="Vesth T.C."/>
            <person name="Nybo J."/>
            <person name="Theobald S."/>
            <person name="Brandl J."/>
            <person name="Frisvad J.C."/>
            <person name="Nielsen K.F."/>
            <person name="Lyhne E.K."/>
            <person name="Kogle M.E."/>
            <person name="Kuo A."/>
            <person name="Riley R."/>
            <person name="Clum A."/>
            <person name="Nolan M."/>
            <person name="Lipzen A."/>
            <person name="Salamov A."/>
            <person name="Henrissat B."/>
            <person name="Wiebenga A."/>
            <person name="De Vries R.P."/>
            <person name="Grigoriev I.V."/>
            <person name="Mortensen U.H."/>
            <person name="Andersen M.R."/>
            <person name="Baker S.E."/>
        </authorList>
    </citation>
    <scope>NUCLEOTIDE SEQUENCE [LARGE SCALE GENOMIC DNA]</scope>
    <source>
        <strain evidence="2 3">IBT 23096</strain>
    </source>
</reference>
<dbReference type="RefSeq" id="XP_024701589.1">
    <property type="nucleotide sequence ID" value="XM_024853646.1"/>
</dbReference>
<dbReference type="GeneID" id="36561344"/>
<sequence>MSTTTTATTSTSTCHSKLYDIPIKDAACAIPISDPNSSLMRTCCGAASVLSYSACDYYCLAQGQSVGDLAECLIKGGSDPGDFWCNTSANATTTATGNVPTGTGVGTVVVSATATGTGTGSGTAGGASATSSSGSTSGGDGVRVGKKAMGVVMMVVVGSMVGVVG</sequence>
<protein>
    <submittedName>
        <fullName evidence="2">Uncharacterized protein</fullName>
    </submittedName>
</protein>
<name>A0A2I2G079_9EURO</name>
<dbReference type="Proteomes" id="UP000234275">
    <property type="component" value="Unassembled WGS sequence"/>
</dbReference>
<organism evidence="2 3">
    <name type="scientific">Aspergillus steynii IBT 23096</name>
    <dbReference type="NCBI Taxonomy" id="1392250"/>
    <lineage>
        <taxon>Eukaryota</taxon>
        <taxon>Fungi</taxon>
        <taxon>Dikarya</taxon>
        <taxon>Ascomycota</taxon>
        <taxon>Pezizomycotina</taxon>
        <taxon>Eurotiomycetes</taxon>
        <taxon>Eurotiomycetidae</taxon>
        <taxon>Eurotiales</taxon>
        <taxon>Aspergillaceae</taxon>
        <taxon>Aspergillus</taxon>
        <taxon>Aspergillus subgen. Circumdati</taxon>
    </lineage>
</organism>
<comment type="caution">
    <text evidence="2">The sequence shown here is derived from an EMBL/GenBank/DDBJ whole genome shotgun (WGS) entry which is preliminary data.</text>
</comment>
<evidence type="ECO:0000313" key="3">
    <source>
        <dbReference type="Proteomes" id="UP000234275"/>
    </source>
</evidence>
<evidence type="ECO:0000313" key="2">
    <source>
        <dbReference type="EMBL" id="PLB46287.1"/>
    </source>
</evidence>
<dbReference type="EMBL" id="MSFO01000007">
    <property type="protein sequence ID" value="PLB46287.1"/>
    <property type="molecule type" value="Genomic_DNA"/>
</dbReference>
<gene>
    <name evidence="2" type="ORF">P170DRAFT_479201</name>
</gene>
<dbReference type="OrthoDB" id="3520229at2759"/>